<comment type="caution">
    <text evidence="2">The sequence shown here is derived from an EMBL/GenBank/DDBJ whole genome shotgun (WGS) entry which is preliminary data.</text>
</comment>
<reference evidence="3" key="1">
    <citation type="journal article" date="2019" name="Int. J. Syst. Evol. Microbiol.">
        <title>The Global Catalogue of Microorganisms (GCM) 10K type strain sequencing project: providing services to taxonomists for standard genome sequencing and annotation.</title>
        <authorList>
            <consortium name="The Broad Institute Genomics Platform"/>
            <consortium name="The Broad Institute Genome Sequencing Center for Infectious Disease"/>
            <person name="Wu L."/>
            <person name="Ma J."/>
        </authorList>
    </citation>
    <scope>NUCLEOTIDE SEQUENCE [LARGE SCALE GENOMIC DNA]</scope>
    <source>
        <strain evidence="3">JCM 15896</strain>
    </source>
</reference>
<feature type="coiled-coil region" evidence="1">
    <location>
        <begin position="241"/>
        <end position="510"/>
    </location>
</feature>
<dbReference type="PANTHER" id="PTHR23159:SF31">
    <property type="entry name" value="CENTROSOME-ASSOCIATED PROTEIN CEP250 ISOFORM X1"/>
    <property type="match status" value="1"/>
</dbReference>
<protein>
    <submittedName>
        <fullName evidence="2">Uncharacterized protein</fullName>
    </submittedName>
</protein>
<dbReference type="EMBL" id="BAAAFD010000005">
    <property type="protein sequence ID" value="GAA0856791.1"/>
    <property type="molecule type" value="Genomic_DNA"/>
</dbReference>
<accession>A0ABP3WUA6</accession>
<keyword evidence="3" id="KW-1185">Reference proteome</keyword>
<sequence>MKLLIVTGISDANWIEWRDTIEIPLPQVSVEVQSALEGLQTKSSKKDITEALNDVLDSLDQQKPHCIFLPNCVPQLPIYLEHESVKSLVFYSDPELSVAHTLTDTALGEQDGLKEAQVWKQQLKTAFELYREHRQTCLLLNYIDVVENQPQSLPALAEFCQAKVTFESTELGLSSDRMLAAQLILQDQDDIFDFYDEIRSDAPIFGTFSVSGVAAPSQLSSLALKAIKQHQSSQKQFSQATQKQAAELSDVEKRLDSANNELIELKQQKQQLEDSNSELAAKLKELETQRTKSASQIEQLEADNELQVLQLNQLQEELEATHKDLVAAQKDQAEKAEQIKQLTGRLQEQTAQVKQATQESELQVLQIGQLQEELESGHSEHKKELTNLTDQINELNHASEVAHAKSKDSTQQLETVQNKLQHTEAECELLILQTVKLQEELESTLLKLERVEGEAQTATEQNQTQQQTSLLSQDKIEDLVAENEIATLQINQLQEELEFYYLQLQQKESAHMLHSQSDNKPIQKVFDKTAVGRAEMVAGYATDGYSDIQLRLENVALADGRLFDNIVCKLINVEGHVGIEFRAADSNVELRWLDDLKDEYGHYITFIPIPPESKTQQQQRVNEKLSAGERVVVLSIASLLNDALQLEDLSIIKPMEEGELRDWRLSAIELKNQIATLPQWMSFDQLSLVEEYRTDDYEHLWLRFEKLLVNDQLFPEFEVKFAATGKSSDTLFTDEITLEIRETPAGFGPLQAWPPELKDDYGYKFQAKVKLSDEGVEIFATDRTSQRDKQLIRHLFKNFIHFLPVLKAQGAEITRDNNDWLAVGECLSKIGGFAETNEQVEKEAVTNPTPFTFAEFVDLGGYQHLVFEYEIQPETMLKLKVRADNIDESGNADIAIDLRTGDDNVPLANSRHFDEDDYGPRVLFNLGDVEEIIFDDSLDAEHRNMLNEFIQALPALTNATSELDEKAQLLWSQWLKDL</sequence>
<evidence type="ECO:0000313" key="2">
    <source>
        <dbReference type="EMBL" id="GAA0856791.1"/>
    </source>
</evidence>
<evidence type="ECO:0000256" key="1">
    <source>
        <dbReference type="SAM" id="Coils"/>
    </source>
</evidence>
<evidence type="ECO:0000313" key="3">
    <source>
        <dbReference type="Proteomes" id="UP001500359"/>
    </source>
</evidence>
<dbReference type="RefSeq" id="WP_343859434.1">
    <property type="nucleotide sequence ID" value="NZ_BAAAFD010000005.1"/>
</dbReference>
<gene>
    <name evidence="2" type="ORF">GCM10009114_20040</name>
</gene>
<dbReference type="PANTHER" id="PTHR23159">
    <property type="entry name" value="CENTROSOMAL PROTEIN 2"/>
    <property type="match status" value="1"/>
</dbReference>
<dbReference type="Proteomes" id="UP001500359">
    <property type="component" value="Unassembled WGS sequence"/>
</dbReference>
<name>A0ABP3WUA6_9ALTE</name>
<keyword evidence="1" id="KW-0175">Coiled coil</keyword>
<organism evidence="2 3">
    <name type="scientific">Aliiglaciecola litoralis</name>
    <dbReference type="NCBI Taxonomy" id="582857"/>
    <lineage>
        <taxon>Bacteria</taxon>
        <taxon>Pseudomonadati</taxon>
        <taxon>Pseudomonadota</taxon>
        <taxon>Gammaproteobacteria</taxon>
        <taxon>Alteromonadales</taxon>
        <taxon>Alteromonadaceae</taxon>
        <taxon>Aliiglaciecola</taxon>
    </lineage>
</organism>
<proteinExistence type="predicted"/>